<reference evidence="2 3" key="1">
    <citation type="journal article" date="2019" name="Plant Biotechnol. J.">
        <title>The red bayberry genome and genetic basis of sex determination.</title>
        <authorList>
            <person name="Jia H.M."/>
            <person name="Jia H.J."/>
            <person name="Cai Q.L."/>
            <person name="Wang Y."/>
            <person name="Zhao H.B."/>
            <person name="Yang W.F."/>
            <person name="Wang G.Y."/>
            <person name="Li Y.H."/>
            <person name="Zhan D.L."/>
            <person name="Shen Y.T."/>
            <person name="Niu Q.F."/>
            <person name="Chang L."/>
            <person name="Qiu J."/>
            <person name="Zhao L."/>
            <person name="Xie H.B."/>
            <person name="Fu W.Y."/>
            <person name="Jin J."/>
            <person name="Li X.W."/>
            <person name="Jiao Y."/>
            <person name="Zhou C.C."/>
            <person name="Tu T."/>
            <person name="Chai C.Y."/>
            <person name="Gao J.L."/>
            <person name="Fan L.J."/>
            <person name="van de Weg E."/>
            <person name="Wang J.Y."/>
            <person name="Gao Z.S."/>
        </authorList>
    </citation>
    <scope>NUCLEOTIDE SEQUENCE [LARGE SCALE GENOMIC DNA]</scope>
    <source>
        <tissue evidence="2">Leaves</tissue>
    </source>
</reference>
<evidence type="ECO:0000313" key="2">
    <source>
        <dbReference type="EMBL" id="KAB1219224.1"/>
    </source>
</evidence>
<sequence length="114" mass="12162">MASSVVKTISCATDITVGTRRICWRCNSGNRAVGAESPSQGADNDLPSPVTVSPRTTQSSSASTSGIKQVQDKTRGIALEKAHIAGKLCVHILDNRIGGDNKDDFNLNYDRLED</sequence>
<keyword evidence="3" id="KW-1185">Reference proteome</keyword>
<feature type="region of interest" description="Disordered" evidence="1">
    <location>
        <begin position="32"/>
        <end position="71"/>
    </location>
</feature>
<gene>
    <name evidence="2" type="ORF">CJ030_MR3G001293</name>
</gene>
<evidence type="ECO:0000256" key="1">
    <source>
        <dbReference type="SAM" id="MobiDB-lite"/>
    </source>
</evidence>
<comment type="caution">
    <text evidence="2">The sequence shown here is derived from an EMBL/GenBank/DDBJ whole genome shotgun (WGS) entry which is preliminary data.</text>
</comment>
<accession>A0A6A1W1V2</accession>
<feature type="compositionally biased region" description="Polar residues" evidence="1">
    <location>
        <begin position="50"/>
        <end position="68"/>
    </location>
</feature>
<dbReference type="EMBL" id="RXIC02000021">
    <property type="protein sequence ID" value="KAB1219224.1"/>
    <property type="molecule type" value="Genomic_DNA"/>
</dbReference>
<organism evidence="2 3">
    <name type="scientific">Morella rubra</name>
    <name type="common">Chinese bayberry</name>
    <dbReference type="NCBI Taxonomy" id="262757"/>
    <lineage>
        <taxon>Eukaryota</taxon>
        <taxon>Viridiplantae</taxon>
        <taxon>Streptophyta</taxon>
        <taxon>Embryophyta</taxon>
        <taxon>Tracheophyta</taxon>
        <taxon>Spermatophyta</taxon>
        <taxon>Magnoliopsida</taxon>
        <taxon>eudicotyledons</taxon>
        <taxon>Gunneridae</taxon>
        <taxon>Pentapetalae</taxon>
        <taxon>rosids</taxon>
        <taxon>fabids</taxon>
        <taxon>Fagales</taxon>
        <taxon>Myricaceae</taxon>
        <taxon>Morella</taxon>
    </lineage>
</organism>
<evidence type="ECO:0000313" key="3">
    <source>
        <dbReference type="Proteomes" id="UP000516437"/>
    </source>
</evidence>
<dbReference type="Proteomes" id="UP000516437">
    <property type="component" value="Chromosome 3"/>
</dbReference>
<proteinExistence type="predicted"/>
<protein>
    <submittedName>
        <fullName evidence="2">Uncharacterized protein</fullName>
    </submittedName>
</protein>
<name>A0A6A1W1V2_9ROSI</name>
<dbReference type="AlphaFoldDB" id="A0A6A1W1V2"/>